<dbReference type="OrthoDB" id="286470at2"/>
<dbReference type="Pfam" id="PF13358">
    <property type="entry name" value="DDE_3"/>
    <property type="match status" value="1"/>
</dbReference>
<protein>
    <recommendedName>
        <fullName evidence="1">Tc1-like transposase DDE domain-containing protein</fullName>
    </recommendedName>
</protein>
<gene>
    <name evidence="2" type="ordered locus">SNE_A01870</name>
</gene>
<reference evidence="2 3" key="2">
    <citation type="journal article" date="2011" name="Mol. Biol. Evol.">
        <title>Unity in variety--the pan-genome of the Chlamydiae.</title>
        <authorList>
            <person name="Collingro A."/>
            <person name="Tischler P."/>
            <person name="Weinmaier T."/>
            <person name="Penz T."/>
            <person name="Heinz E."/>
            <person name="Brunham R.C."/>
            <person name="Read T.D."/>
            <person name="Bavoil P.M."/>
            <person name="Sachse K."/>
            <person name="Kahane S."/>
            <person name="Friedman M.G."/>
            <person name="Rattei T."/>
            <person name="Myers G.S."/>
            <person name="Horn M."/>
        </authorList>
    </citation>
    <scope>NUCLEOTIDE SEQUENCE [LARGE SCALE GENOMIC DNA]</scope>
    <source>
        <strain evidence="3">ATCC VR-1471 / Z</strain>
    </source>
</reference>
<dbReference type="KEGG" id="sng:SNE_A01870"/>
<accession>F8L5S2</accession>
<dbReference type="HOGENOM" id="CLU_2002380_0_0_0"/>
<dbReference type="eggNOG" id="COG3335">
    <property type="taxonomic scope" value="Bacteria"/>
</dbReference>
<dbReference type="Proteomes" id="UP000000496">
    <property type="component" value="Chromosome gsn.131"/>
</dbReference>
<feature type="domain" description="Tc1-like transposase DDE" evidence="1">
    <location>
        <begin position="30"/>
        <end position="123"/>
    </location>
</feature>
<evidence type="ECO:0000313" key="2">
    <source>
        <dbReference type="EMBL" id="CCB88064.1"/>
    </source>
</evidence>
<proteinExistence type="predicted"/>
<dbReference type="STRING" id="331113.SNE_A01870"/>
<organism evidence="2 3">
    <name type="scientific">Simkania negevensis (strain ATCC VR-1471 / DSM 27360 / Z)</name>
    <dbReference type="NCBI Taxonomy" id="331113"/>
    <lineage>
        <taxon>Bacteria</taxon>
        <taxon>Pseudomonadati</taxon>
        <taxon>Chlamydiota</taxon>
        <taxon>Chlamydiia</taxon>
        <taxon>Parachlamydiales</taxon>
        <taxon>Simkaniaceae</taxon>
        <taxon>Simkania</taxon>
    </lineage>
</organism>
<keyword evidence="3" id="KW-1185">Reference proteome</keyword>
<evidence type="ECO:0000259" key="1">
    <source>
        <dbReference type="Pfam" id="PF13358"/>
    </source>
</evidence>
<name>F8L5S2_SIMNZ</name>
<reference key="1">
    <citation type="journal article" date="2011" name="Mol. Biol. Evol.">
        <title>Unity in variety -- the pan-genome of the Chlamydiae.</title>
        <authorList>
            <person name="Collingro A."/>
            <person name="Tischler P."/>
            <person name="Weinmaier T."/>
            <person name="Penz T."/>
            <person name="Heinz E."/>
            <person name="Brunham R.C."/>
            <person name="Read T.D."/>
            <person name="Bavoil P.M."/>
            <person name="Sachse K."/>
            <person name="Kahane S."/>
            <person name="Friedman M.G."/>
            <person name="Rattei T."/>
            <person name="Myers G.S.A."/>
            <person name="Horn M."/>
        </authorList>
    </citation>
    <scope>NUCLEOTIDE SEQUENCE</scope>
    <source>
        <strain>Z</strain>
    </source>
</reference>
<dbReference type="InterPro" id="IPR038717">
    <property type="entry name" value="Tc1-like_DDE_dom"/>
</dbReference>
<sequence>MPGKLDPEKQKAFIEKYKELKESLRAGEEIYFADAVHPEDQSQAVCGWIKKGTQKTLQTSGKQLRLHFAGAICLTGMQIFTKKYEAIDAGAMINFLNELETWSSASMIHIILDNARSNKKQKVR</sequence>
<dbReference type="AlphaFoldDB" id="F8L5S2"/>
<evidence type="ECO:0000313" key="3">
    <source>
        <dbReference type="Proteomes" id="UP000000496"/>
    </source>
</evidence>
<dbReference type="EMBL" id="FR872582">
    <property type="protein sequence ID" value="CCB88064.1"/>
    <property type="molecule type" value="Genomic_DNA"/>
</dbReference>